<comment type="caution">
    <text evidence="2">The sequence shown here is derived from an EMBL/GenBank/DDBJ whole genome shotgun (WGS) entry which is preliminary data.</text>
</comment>
<sequence>MTIPTLRTERLVLRPYEMSDFASYSAFLASPSAAHMADDGGSSAWDWFCHDVASWHLKGFGSLTVTEAEGGRPLGHVGIHQPPRFPEIEMGWFLYDGATGKGFAFEAAAALRAHVTERMKLPSLVSYIDRENAASIRLAERLGARLDPDAARPEGDDCLVYRHPLGEAA</sequence>
<dbReference type="Proteomes" id="UP000326554">
    <property type="component" value="Unassembled WGS sequence"/>
</dbReference>
<dbReference type="GO" id="GO:0016747">
    <property type="term" value="F:acyltransferase activity, transferring groups other than amino-acyl groups"/>
    <property type="evidence" value="ECO:0007669"/>
    <property type="project" value="InterPro"/>
</dbReference>
<dbReference type="InterPro" id="IPR051531">
    <property type="entry name" value="N-acetyltransferase"/>
</dbReference>
<name>A0A5J5GR76_9RHOB</name>
<keyword evidence="3" id="KW-1185">Reference proteome</keyword>
<reference evidence="2 3" key="1">
    <citation type="submission" date="2019-09" db="EMBL/GenBank/DDBJ databases">
        <authorList>
            <person name="Park J.-S."/>
            <person name="Choi H.-J."/>
        </authorList>
    </citation>
    <scope>NUCLEOTIDE SEQUENCE [LARGE SCALE GENOMIC DNA]</scope>
    <source>
        <strain evidence="2 3">176SS1-4</strain>
    </source>
</reference>
<dbReference type="EMBL" id="VYQE01000001">
    <property type="protein sequence ID" value="KAA9010595.1"/>
    <property type="molecule type" value="Genomic_DNA"/>
</dbReference>
<dbReference type="Gene3D" id="3.40.630.30">
    <property type="match status" value="1"/>
</dbReference>
<accession>A0A5J5GR76</accession>
<evidence type="ECO:0000313" key="3">
    <source>
        <dbReference type="Proteomes" id="UP000326554"/>
    </source>
</evidence>
<dbReference type="PROSITE" id="PS51186">
    <property type="entry name" value="GNAT"/>
    <property type="match status" value="1"/>
</dbReference>
<dbReference type="InterPro" id="IPR000182">
    <property type="entry name" value="GNAT_dom"/>
</dbReference>
<dbReference type="PANTHER" id="PTHR43792">
    <property type="entry name" value="GNAT FAMILY, PUTATIVE (AFU_ORTHOLOGUE AFUA_3G00765)-RELATED-RELATED"/>
    <property type="match status" value="1"/>
</dbReference>
<protein>
    <submittedName>
        <fullName evidence="2">GNAT family N-acetyltransferase</fullName>
    </submittedName>
</protein>
<gene>
    <name evidence="2" type="ORF">F3S47_04980</name>
</gene>
<dbReference type="PANTHER" id="PTHR43792:SF1">
    <property type="entry name" value="N-ACETYLTRANSFERASE DOMAIN-CONTAINING PROTEIN"/>
    <property type="match status" value="1"/>
</dbReference>
<dbReference type="InterPro" id="IPR016181">
    <property type="entry name" value="Acyl_CoA_acyltransferase"/>
</dbReference>
<dbReference type="SUPFAM" id="SSF55729">
    <property type="entry name" value="Acyl-CoA N-acyltransferases (Nat)"/>
    <property type="match status" value="1"/>
</dbReference>
<feature type="domain" description="N-acetyltransferase" evidence="1">
    <location>
        <begin position="11"/>
        <end position="166"/>
    </location>
</feature>
<keyword evidence="2" id="KW-0808">Transferase</keyword>
<dbReference type="RefSeq" id="WP_150444080.1">
    <property type="nucleotide sequence ID" value="NZ_VYQE01000001.1"/>
</dbReference>
<evidence type="ECO:0000313" key="2">
    <source>
        <dbReference type="EMBL" id="KAA9010595.1"/>
    </source>
</evidence>
<dbReference type="AlphaFoldDB" id="A0A5J5GR76"/>
<proteinExistence type="predicted"/>
<dbReference type="Pfam" id="PF13302">
    <property type="entry name" value="Acetyltransf_3"/>
    <property type="match status" value="1"/>
</dbReference>
<organism evidence="2 3">
    <name type="scientific">Histidinibacterium aquaticum</name>
    <dbReference type="NCBI Taxonomy" id="2613962"/>
    <lineage>
        <taxon>Bacteria</taxon>
        <taxon>Pseudomonadati</taxon>
        <taxon>Pseudomonadota</taxon>
        <taxon>Alphaproteobacteria</taxon>
        <taxon>Rhodobacterales</taxon>
        <taxon>Paracoccaceae</taxon>
        <taxon>Histidinibacterium</taxon>
    </lineage>
</organism>
<evidence type="ECO:0000259" key="1">
    <source>
        <dbReference type="PROSITE" id="PS51186"/>
    </source>
</evidence>